<dbReference type="RefSeq" id="WP_153819286.1">
    <property type="nucleotide sequence ID" value="NZ_WJIE01000003.1"/>
</dbReference>
<reference evidence="3 4" key="1">
    <citation type="submission" date="2019-10" db="EMBL/GenBank/DDBJ databases">
        <title>A soil myxobacterium in the family Polyangiaceae.</title>
        <authorList>
            <person name="Li Y."/>
            <person name="Wang J."/>
        </authorList>
    </citation>
    <scope>NUCLEOTIDE SEQUENCE [LARGE SCALE GENOMIC DNA]</scope>
    <source>
        <strain evidence="3 4">DSM 14734</strain>
    </source>
</reference>
<gene>
    <name evidence="3" type="ORF">GF068_10730</name>
</gene>
<name>A0A6N7PUA8_9BACT</name>
<dbReference type="PROSITE" id="PS01274">
    <property type="entry name" value="COA_TRANSF_2"/>
    <property type="match status" value="1"/>
</dbReference>
<dbReference type="InterPro" id="IPR004164">
    <property type="entry name" value="CoA_transf_AS"/>
</dbReference>
<dbReference type="SMART" id="SM00882">
    <property type="entry name" value="CoA_trans"/>
    <property type="match status" value="1"/>
</dbReference>
<dbReference type="OrthoDB" id="9778604at2"/>
<protein>
    <submittedName>
        <fullName evidence="3">3-oxoacid CoA-transferase subunit B</fullName>
    </submittedName>
</protein>
<dbReference type="SUPFAM" id="SSF100950">
    <property type="entry name" value="NagB/RpiA/CoA transferase-like"/>
    <property type="match status" value="1"/>
</dbReference>
<comment type="similarity">
    <text evidence="1">Belongs to the 3-oxoacid CoA-transferase subunit B family.</text>
</comment>
<dbReference type="PANTHER" id="PTHR13707">
    <property type="entry name" value="KETOACID-COENZYME A TRANSFERASE"/>
    <property type="match status" value="1"/>
</dbReference>
<evidence type="ECO:0000256" key="1">
    <source>
        <dbReference type="ARBA" id="ARBA00007047"/>
    </source>
</evidence>
<dbReference type="NCBIfam" id="TIGR02428">
    <property type="entry name" value="pcaJ_scoB_fam"/>
    <property type="match status" value="1"/>
</dbReference>
<dbReference type="InterPro" id="IPR012791">
    <property type="entry name" value="3-oxoacid_CoA-transf_B"/>
</dbReference>
<organism evidence="3 4">
    <name type="scientific">Polyangium spumosum</name>
    <dbReference type="NCBI Taxonomy" id="889282"/>
    <lineage>
        <taxon>Bacteria</taxon>
        <taxon>Pseudomonadati</taxon>
        <taxon>Myxococcota</taxon>
        <taxon>Polyangia</taxon>
        <taxon>Polyangiales</taxon>
        <taxon>Polyangiaceae</taxon>
        <taxon>Polyangium</taxon>
    </lineage>
</organism>
<evidence type="ECO:0000313" key="3">
    <source>
        <dbReference type="EMBL" id="MRG92401.1"/>
    </source>
</evidence>
<sequence length="226" mass="23802">MSLSREQIARRAAQELRDGFYVNLGIGMPTLVANFIPSGMDVVLQSENGLLGIGPYPESGKEDADLINAGKETVTMMPGSATFSSAESFAMIRGGHIDLAILGAMEVSEKGDLANWMIPGKMVKGMGGAMDLVVSAKRVVVIMDHAAKNGSPKILRECALPLTGRGVVHRIITDLSVIDVTPEGLVLRELAPGVSAREVQAKTEPALKVPHDVKEIDLGGAQASST</sequence>
<evidence type="ECO:0000256" key="2">
    <source>
        <dbReference type="ARBA" id="ARBA00022679"/>
    </source>
</evidence>
<accession>A0A6N7PUA8</accession>
<keyword evidence="4" id="KW-1185">Reference proteome</keyword>
<dbReference type="Proteomes" id="UP000440224">
    <property type="component" value="Unassembled WGS sequence"/>
</dbReference>
<dbReference type="FunFam" id="3.40.1080.10:FF:000001">
    <property type="entry name" value="Succinyl-coa:3-ketoacid-coenzyme a transferase subunit b"/>
    <property type="match status" value="1"/>
</dbReference>
<dbReference type="EMBL" id="WJIE01000003">
    <property type="protein sequence ID" value="MRG92401.1"/>
    <property type="molecule type" value="Genomic_DNA"/>
</dbReference>
<dbReference type="PANTHER" id="PTHR13707:SF57">
    <property type="entry name" value="SUCCINYL-COA:3-KETOACID COENZYME A TRANSFERASE SUBUNIT B-RELATED"/>
    <property type="match status" value="1"/>
</dbReference>
<keyword evidence="2 3" id="KW-0808">Transferase</keyword>
<dbReference type="GO" id="GO:0008410">
    <property type="term" value="F:CoA-transferase activity"/>
    <property type="evidence" value="ECO:0007669"/>
    <property type="project" value="InterPro"/>
</dbReference>
<evidence type="ECO:0000313" key="4">
    <source>
        <dbReference type="Proteomes" id="UP000440224"/>
    </source>
</evidence>
<comment type="caution">
    <text evidence="3">The sequence shown here is derived from an EMBL/GenBank/DDBJ whole genome shotgun (WGS) entry which is preliminary data.</text>
</comment>
<dbReference type="InterPro" id="IPR004165">
    <property type="entry name" value="CoA_trans_fam_I"/>
</dbReference>
<dbReference type="Gene3D" id="3.40.1080.10">
    <property type="entry name" value="Glutaconate Coenzyme A-transferase"/>
    <property type="match status" value="1"/>
</dbReference>
<dbReference type="AlphaFoldDB" id="A0A6N7PUA8"/>
<dbReference type="InterPro" id="IPR037171">
    <property type="entry name" value="NagB/RpiA_transferase-like"/>
</dbReference>
<dbReference type="Pfam" id="PF01144">
    <property type="entry name" value="CoA_trans"/>
    <property type="match status" value="1"/>
</dbReference>
<proteinExistence type="inferred from homology"/>